<dbReference type="AlphaFoldDB" id="A0A2W2C394"/>
<accession>A0A2W2C394</accession>
<evidence type="ECO:0000313" key="2">
    <source>
        <dbReference type="Proteomes" id="UP000248627"/>
    </source>
</evidence>
<gene>
    <name evidence="1" type="ORF">C1I93_19620</name>
</gene>
<evidence type="ECO:0000313" key="1">
    <source>
        <dbReference type="EMBL" id="PZF92320.1"/>
    </source>
</evidence>
<dbReference type="OrthoDB" id="3293522at2"/>
<sequence>MTAAWPPADHSTAAWPPADHSTTGWPPADSAVPLADHSTAGWPAADDRLERGYRRLLLAFPRRHRHRHGTELVTTLLEMAEPGQRRPRLTEALHLVGSGLRLRFRLPAGRPIMALAALLTALVVGGFGAAAGSWLGAQTFADLPDEAAMARLTQQAGGTSEPSHYRISTNWHAEWAQTTSSAAAGWDAEQVRQRFADGGWSVSALTPVSGKRFTLQEDGTEVETPLSGARFTAEANGLLLDVRGYIGGDFGSVHVDAGPARTAAFLPIVIVGTVLGLVVGWLIAAAVAYRMAAASPGRRVTAAGFWGLALLALALPAVALYGNLVRVIRHGGVDPGGLLTVHSAFIPGEYYYPFGPAWLILGLSIAGLVTAVATVLVARPGEQPPQPAVAAG</sequence>
<protein>
    <submittedName>
        <fullName evidence="1">Uncharacterized protein</fullName>
    </submittedName>
</protein>
<dbReference type="EMBL" id="POTX01000144">
    <property type="protein sequence ID" value="PZF92320.1"/>
    <property type="molecule type" value="Genomic_DNA"/>
</dbReference>
<dbReference type="RefSeq" id="WP_111244764.1">
    <property type="nucleotide sequence ID" value="NZ_AP023358.1"/>
</dbReference>
<keyword evidence="2" id="KW-1185">Reference proteome</keyword>
<organism evidence="1 2">
    <name type="scientific">Micromonospora endophytica</name>
    <dbReference type="NCBI Taxonomy" id="515350"/>
    <lineage>
        <taxon>Bacteria</taxon>
        <taxon>Bacillati</taxon>
        <taxon>Actinomycetota</taxon>
        <taxon>Actinomycetes</taxon>
        <taxon>Micromonosporales</taxon>
        <taxon>Micromonosporaceae</taxon>
        <taxon>Micromonospora</taxon>
    </lineage>
</organism>
<reference evidence="1 2" key="1">
    <citation type="submission" date="2018-01" db="EMBL/GenBank/DDBJ databases">
        <title>Draft genome sequence of Jishengella endophytica.</title>
        <authorList>
            <person name="Sahin N."/>
            <person name="Ay H."/>
            <person name="Saygin H."/>
        </authorList>
    </citation>
    <scope>NUCLEOTIDE SEQUENCE [LARGE SCALE GENOMIC DNA]</scope>
    <source>
        <strain evidence="1 2">DSM 45430</strain>
    </source>
</reference>
<name>A0A2W2C394_9ACTN</name>
<proteinExistence type="predicted"/>
<dbReference type="Proteomes" id="UP000248627">
    <property type="component" value="Unassembled WGS sequence"/>
</dbReference>
<comment type="caution">
    <text evidence="1">The sequence shown here is derived from an EMBL/GenBank/DDBJ whole genome shotgun (WGS) entry which is preliminary data.</text>
</comment>